<dbReference type="Pfam" id="PF01553">
    <property type="entry name" value="Acyltransferase"/>
    <property type="match status" value="1"/>
</dbReference>
<gene>
    <name evidence="4" type="ORF">COU98_01205</name>
</gene>
<protein>
    <recommendedName>
        <fullName evidence="3">Phospholipid/glycerol acyltransferase domain-containing protein</fullName>
    </recommendedName>
</protein>
<keyword evidence="2" id="KW-0012">Acyltransferase</keyword>
<evidence type="ECO:0000256" key="1">
    <source>
        <dbReference type="ARBA" id="ARBA00022679"/>
    </source>
</evidence>
<evidence type="ECO:0000256" key="2">
    <source>
        <dbReference type="ARBA" id="ARBA00023315"/>
    </source>
</evidence>
<dbReference type="GO" id="GO:0003841">
    <property type="term" value="F:1-acylglycerol-3-phosphate O-acyltransferase activity"/>
    <property type="evidence" value="ECO:0007669"/>
    <property type="project" value="TreeGrafter"/>
</dbReference>
<evidence type="ECO:0000313" key="4">
    <source>
        <dbReference type="EMBL" id="PJE69603.1"/>
    </source>
</evidence>
<organism evidence="4 5">
    <name type="scientific">Candidatus Staskawiczbacteria bacterium CG10_big_fil_rev_8_21_14_0_10_38_10</name>
    <dbReference type="NCBI Taxonomy" id="1974891"/>
    <lineage>
        <taxon>Bacteria</taxon>
        <taxon>Candidatus Staskawicziibacteriota</taxon>
    </lineage>
</organism>
<dbReference type="SUPFAM" id="SSF69593">
    <property type="entry name" value="Glycerol-3-phosphate (1)-acyltransferase"/>
    <property type="match status" value="1"/>
</dbReference>
<evidence type="ECO:0000259" key="3">
    <source>
        <dbReference type="SMART" id="SM00563"/>
    </source>
</evidence>
<dbReference type="CDD" id="cd07989">
    <property type="entry name" value="LPLAT_AGPAT-like"/>
    <property type="match status" value="1"/>
</dbReference>
<dbReference type="Proteomes" id="UP000236946">
    <property type="component" value="Unassembled WGS sequence"/>
</dbReference>
<feature type="non-terminal residue" evidence="4">
    <location>
        <position position="1"/>
    </location>
</feature>
<dbReference type="PANTHER" id="PTHR10434:SF11">
    <property type="entry name" value="1-ACYL-SN-GLYCEROL-3-PHOSPHATE ACYLTRANSFERASE"/>
    <property type="match status" value="1"/>
</dbReference>
<dbReference type="GO" id="GO:0006654">
    <property type="term" value="P:phosphatidic acid biosynthetic process"/>
    <property type="evidence" value="ECO:0007669"/>
    <property type="project" value="TreeGrafter"/>
</dbReference>
<comment type="caution">
    <text evidence="4">The sequence shown here is derived from an EMBL/GenBank/DDBJ whole genome shotgun (WGS) entry which is preliminary data.</text>
</comment>
<dbReference type="SMART" id="SM00563">
    <property type="entry name" value="PlsC"/>
    <property type="match status" value="1"/>
</dbReference>
<reference evidence="5" key="1">
    <citation type="submission" date="2017-09" db="EMBL/GenBank/DDBJ databases">
        <title>Depth-based differentiation of microbial function through sediment-hosted aquifers and enrichment of novel symbionts in the deep terrestrial subsurface.</title>
        <authorList>
            <person name="Probst A.J."/>
            <person name="Ladd B."/>
            <person name="Jarett J.K."/>
            <person name="Geller-Mcgrath D.E."/>
            <person name="Sieber C.M.K."/>
            <person name="Emerson J.B."/>
            <person name="Anantharaman K."/>
            <person name="Thomas B.C."/>
            <person name="Malmstrom R."/>
            <person name="Stieglmeier M."/>
            <person name="Klingl A."/>
            <person name="Woyke T."/>
            <person name="Ryan C.M."/>
            <person name="Banfield J.F."/>
        </authorList>
    </citation>
    <scope>NUCLEOTIDE SEQUENCE [LARGE SCALE GENOMIC DNA]</scope>
</reference>
<sequence>HWQRKIILASNHPSLLEPFLLPALFFPEYLFSPFKYAPWSTPDRNNFYKPWYWFWLRSRAIPVNRGNTREELRALFQMKKVLDSDGIIILFPEGGRTFRGDDFLYSRSGKRIRVLKSGIGWLALKTKAQVVPVWVEGTDGVLPNSPHRLFSWLRFRNKITIKIGYPLRFPVSPNDGKEEITQNIAQALLKLAEEE</sequence>
<feature type="domain" description="Phospholipid/glycerol acyltransferase" evidence="3">
    <location>
        <begin position="6"/>
        <end position="138"/>
    </location>
</feature>
<dbReference type="PANTHER" id="PTHR10434">
    <property type="entry name" value="1-ACYL-SN-GLYCEROL-3-PHOSPHATE ACYLTRANSFERASE"/>
    <property type="match status" value="1"/>
</dbReference>
<dbReference type="EMBL" id="PFEN01000019">
    <property type="protein sequence ID" value="PJE69603.1"/>
    <property type="molecule type" value="Genomic_DNA"/>
</dbReference>
<dbReference type="InterPro" id="IPR002123">
    <property type="entry name" value="Plipid/glycerol_acylTrfase"/>
</dbReference>
<evidence type="ECO:0000313" key="5">
    <source>
        <dbReference type="Proteomes" id="UP000236946"/>
    </source>
</evidence>
<accession>A0A2H9T1K2</accession>
<keyword evidence="1" id="KW-0808">Transferase</keyword>
<name>A0A2H9T1K2_9BACT</name>
<proteinExistence type="predicted"/>
<dbReference type="AlphaFoldDB" id="A0A2H9T1K2"/>